<dbReference type="SMART" id="SM01318">
    <property type="entry name" value="SVWC"/>
    <property type="match status" value="1"/>
</dbReference>
<dbReference type="InterPro" id="IPR029277">
    <property type="entry name" value="SVWC_dom"/>
</dbReference>
<dbReference type="Pfam" id="PF15430">
    <property type="entry name" value="SVWC"/>
    <property type="match status" value="1"/>
</dbReference>
<dbReference type="PANTHER" id="PTHR39957:SF1">
    <property type="entry name" value="AT09846P1-RELATED"/>
    <property type="match status" value="1"/>
</dbReference>
<dbReference type="RefSeq" id="XP_016974154.1">
    <property type="nucleotide sequence ID" value="XM_017118665.1"/>
</dbReference>
<evidence type="ECO:0000259" key="4">
    <source>
        <dbReference type="SMART" id="SM01318"/>
    </source>
</evidence>
<keyword evidence="6" id="KW-1185">Reference proteome</keyword>
<protein>
    <submittedName>
        <fullName evidence="7">Uncharacterized protein LOC108040949</fullName>
    </submittedName>
</protein>
<evidence type="ECO:0000256" key="1">
    <source>
        <dbReference type="ARBA" id="ARBA00004613"/>
    </source>
</evidence>
<evidence type="ECO:0000256" key="3">
    <source>
        <dbReference type="SAM" id="SignalP"/>
    </source>
</evidence>
<sequence>MRLAIGIFLVVAVLLISESETAVSRGIFKDPAHPGKCVLHGLILDAGKSARNPKKCEQIMCEANSSAQIHSCGVYALFPGQKFGKYIAPNGDYPACCEREVIRG</sequence>
<dbReference type="GO" id="GO:0005576">
    <property type="term" value="C:extracellular region"/>
    <property type="evidence" value="ECO:0007669"/>
    <property type="project" value="UniProtKB-SubCell"/>
</dbReference>
<proteinExistence type="predicted"/>
<dbReference type="Proteomes" id="UP001652680">
    <property type="component" value="Unassembled WGS sequence"/>
</dbReference>
<reference evidence="6" key="1">
    <citation type="journal article" date="2021" name="Elife">
        <title>Highly contiguous assemblies of 101 drosophilid genomes.</title>
        <authorList>
            <person name="Kim B.Y."/>
            <person name="Wang J.R."/>
            <person name="Miller D.E."/>
            <person name="Barmina O."/>
            <person name="Delaney E."/>
            <person name="Thompson A."/>
            <person name="Comeault A.A."/>
            <person name="Peede D."/>
            <person name="D'Agostino E.R."/>
            <person name="Pelaez J."/>
            <person name="Aguilar J.M."/>
            <person name="Haji D."/>
            <person name="Matsunaga T."/>
            <person name="Armstrong E.E."/>
            <person name="Zych M."/>
            <person name="Ogawa Y."/>
            <person name="Stamenkovic-Radak M."/>
            <person name="Jelic M."/>
            <person name="Veselinovic M.S."/>
            <person name="Tanaskovic M."/>
            <person name="Eric P."/>
            <person name="Gao J.J."/>
            <person name="Katoh T.K."/>
            <person name="Toda M.J."/>
            <person name="Watabe H."/>
            <person name="Watada M."/>
            <person name="Davis J.S."/>
            <person name="Moyle L.C."/>
            <person name="Manoli G."/>
            <person name="Bertolini E."/>
            <person name="Kostal V."/>
            <person name="Hawley R.S."/>
            <person name="Takahashi A."/>
            <person name="Jones C.D."/>
            <person name="Price D.K."/>
            <person name="Whiteman N."/>
            <person name="Kopp A."/>
            <person name="Matute D.R."/>
            <person name="Petrov D.A."/>
        </authorList>
    </citation>
    <scope>NUCLEOTIDE SEQUENCE [LARGE SCALE GENOMIC DNA]</scope>
</reference>
<evidence type="ECO:0000313" key="6">
    <source>
        <dbReference type="Proteomes" id="UP001652680"/>
    </source>
</evidence>
<keyword evidence="3" id="KW-0732">Signal</keyword>
<feature type="chain" id="PRO_5028349334" evidence="3">
    <location>
        <begin position="22"/>
        <end position="104"/>
    </location>
</feature>
<dbReference type="EnsemblMetazoa" id="XM_017118665.2">
    <property type="protein sequence ID" value="XP_016974154.1"/>
    <property type="gene ID" value="LOC108040949"/>
</dbReference>
<organism evidence="7">
    <name type="scientific">Drosophila rhopaloa</name>
    <name type="common">Fruit fly</name>
    <dbReference type="NCBI Taxonomy" id="1041015"/>
    <lineage>
        <taxon>Eukaryota</taxon>
        <taxon>Metazoa</taxon>
        <taxon>Ecdysozoa</taxon>
        <taxon>Arthropoda</taxon>
        <taxon>Hexapoda</taxon>
        <taxon>Insecta</taxon>
        <taxon>Pterygota</taxon>
        <taxon>Neoptera</taxon>
        <taxon>Endopterygota</taxon>
        <taxon>Diptera</taxon>
        <taxon>Brachycera</taxon>
        <taxon>Muscomorpha</taxon>
        <taxon>Ephydroidea</taxon>
        <taxon>Drosophilidae</taxon>
        <taxon>Drosophila</taxon>
        <taxon>Sophophora</taxon>
    </lineage>
</organism>
<accession>A0A6P4EC75</accession>
<dbReference type="InterPro" id="IPR053308">
    <property type="entry name" value="Vago-like"/>
</dbReference>
<reference evidence="7" key="2">
    <citation type="submission" date="2025-04" db="UniProtKB">
        <authorList>
            <consortium name="RefSeq"/>
        </authorList>
    </citation>
    <scope>IDENTIFICATION</scope>
</reference>
<keyword evidence="2" id="KW-0964">Secreted</keyword>
<comment type="subcellular location">
    <subcellularLocation>
        <location evidence="1">Secreted</location>
    </subcellularLocation>
</comment>
<evidence type="ECO:0000313" key="5">
    <source>
        <dbReference type="EnsemblMetazoa" id="XP_016974154.1"/>
    </source>
</evidence>
<dbReference type="PANTHER" id="PTHR39957">
    <property type="entry name" value="AT09846P1-RELATED"/>
    <property type="match status" value="1"/>
</dbReference>
<dbReference type="AlphaFoldDB" id="A0A6P4EC75"/>
<name>A0A6P4EC75_DRORH</name>
<feature type="domain" description="Single" evidence="4">
    <location>
        <begin position="37"/>
        <end position="103"/>
    </location>
</feature>
<dbReference type="GeneID" id="108040949"/>
<evidence type="ECO:0000256" key="2">
    <source>
        <dbReference type="ARBA" id="ARBA00022525"/>
    </source>
</evidence>
<evidence type="ECO:0000313" key="7">
    <source>
        <dbReference type="RefSeq" id="XP_016974154.1"/>
    </source>
</evidence>
<gene>
    <name evidence="7" type="primary">LOC108040949</name>
    <name evidence="5" type="synonym">108040949</name>
</gene>
<dbReference type="OrthoDB" id="7901229at2759"/>
<reference evidence="5" key="3">
    <citation type="submission" date="2025-05" db="UniProtKB">
        <authorList>
            <consortium name="EnsemblMetazoa"/>
        </authorList>
    </citation>
    <scope>IDENTIFICATION</scope>
</reference>
<feature type="signal peptide" evidence="3">
    <location>
        <begin position="1"/>
        <end position="21"/>
    </location>
</feature>